<dbReference type="AlphaFoldDB" id="A0A803LS33"/>
<dbReference type="EnsemblPlants" id="AUR62017762-RA">
    <property type="protein sequence ID" value="AUR62017762-RA:cds"/>
    <property type="gene ID" value="AUR62017762"/>
</dbReference>
<dbReference type="Proteomes" id="UP000596660">
    <property type="component" value="Unplaced"/>
</dbReference>
<reference evidence="1" key="1">
    <citation type="journal article" date="2017" name="Nature">
        <title>The genome of Chenopodium quinoa.</title>
        <authorList>
            <person name="Jarvis D.E."/>
            <person name="Ho Y.S."/>
            <person name="Lightfoot D.J."/>
            <person name="Schmoeckel S.M."/>
            <person name="Li B."/>
            <person name="Borm T.J.A."/>
            <person name="Ohyanagi H."/>
            <person name="Mineta K."/>
            <person name="Michell C.T."/>
            <person name="Saber N."/>
            <person name="Kharbatia N.M."/>
            <person name="Rupper R.R."/>
            <person name="Sharp A.R."/>
            <person name="Dally N."/>
            <person name="Boughton B.A."/>
            <person name="Woo Y.H."/>
            <person name="Gao G."/>
            <person name="Schijlen E.G.W.M."/>
            <person name="Guo X."/>
            <person name="Momin A.A."/>
            <person name="Negrao S."/>
            <person name="Al-Babili S."/>
            <person name="Gehring C."/>
            <person name="Roessner U."/>
            <person name="Jung C."/>
            <person name="Murphy K."/>
            <person name="Arold S.T."/>
            <person name="Gojobori T."/>
            <person name="van der Linden C.G."/>
            <person name="van Loo E.N."/>
            <person name="Jellen E.N."/>
            <person name="Maughan P.J."/>
            <person name="Tester M."/>
        </authorList>
    </citation>
    <scope>NUCLEOTIDE SEQUENCE [LARGE SCALE GENOMIC DNA]</scope>
    <source>
        <strain evidence="1">cv. PI 614886</strain>
    </source>
</reference>
<name>A0A803LS33_CHEQI</name>
<reference evidence="1" key="2">
    <citation type="submission" date="2021-03" db="UniProtKB">
        <authorList>
            <consortium name="EnsemblPlants"/>
        </authorList>
    </citation>
    <scope>IDENTIFICATION</scope>
</reference>
<sequence>MAMGFDSSRCFNFIGFGDAVAKVSSARHEILFETIQTLPDFIFILTRAYVSGEDGCFMDVFHVMDVYVQKIQGEGLIDHLCHARF</sequence>
<protein>
    <submittedName>
        <fullName evidence="1">Uncharacterized protein</fullName>
    </submittedName>
</protein>
<organism evidence="1 2">
    <name type="scientific">Chenopodium quinoa</name>
    <name type="common">Quinoa</name>
    <dbReference type="NCBI Taxonomy" id="63459"/>
    <lineage>
        <taxon>Eukaryota</taxon>
        <taxon>Viridiplantae</taxon>
        <taxon>Streptophyta</taxon>
        <taxon>Embryophyta</taxon>
        <taxon>Tracheophyta</taxon>
        <taxon>Spermatophyta</taxon>
        <taxon>Magnoliopsida</taxon>
        <taxon>eudicotyledons</taxon>
        <taxon>Gunneridae</taxon>
        <taxon>Pentapetalae</taxon>
        <taxon>Caryophyllales</taxon>
        <taxon>Chenopodiaceae</taxon>
        <taxon>Chenopodioideae</taxon>
        <taxon>Atripliceae</taxon>
        <taxon>Chenopodium</taxon>
    </lineage>
</organism>
<proteinExistence type="predicted"/>
<accession>A0A803LS33</accession>
<evidence type="ECO:0000313" key="1">
    <source>
        <dbReference type="EnsemblPlants" id="AUR62017762-RA:cds"/>
    </source>
</evidence>
<keyword evidence="2" id="KW-1185">Reference proteome</keyword>
<dbReference type="Gramene" id="AUR62017762-RA">
    <property type="protein sequence ID" value="AUR62017762-RA:cds"/>
    <property type="gene ID" value="AUR62017762"/>
</dbReference>
<evidence type="ECO:0000313" key="2">
    <source>
        <dbReference type="Proteomes" id="UP000596660"/>
    </source>
</evidence>